<evidence type="ECO:0000313" key="4">
    <source>
        <dbReference type="Proteomes" id="UP001460270"/>
    </source>
</evidence>
<organism evidence="3 4">
    <name type="scientific">Mugilogobius chulae</name>
    <name type="common">yellowstripe goby</name>
    <dbReference type="NCBI Taxonomy" id="88201"/>
    <lineage>
        <taxon>Eukaryota</taxon>
        <taxon>Metazoa</taxon>
        <taxon>Chordata</taxon>
        <taxon>Craniata</taxon>
        <taxon>Vertebrata</taxon>
        <taxon>Euteleostomi</taxon>
        <taxon>Actinopterygii</taxon>
        <taxon>Neopterygii</taxon>
        <taxon>Teleostei</taxon>
        <taxon>Neoteleostei</taxon>
        <taxon>Acanthomorphata</taxon>
        <taxon>Gobiaria</taxon>
        <taxon>Gobiiformes</taxon>
        <taxon>Gobioidei</taxon>
        <taxon>Gobiidae</taxon>
        <taxon>Gobionellinae</taxon>
        <taxon>Mugilogobius</taxon>
    </lineage>
</organism>
<dbReference type="PANTHER" id="PTHR16161">
    <property type="entry name" value="TRANSCRIPTIONAL PROTEIN SWT1"/>
    <property type="match status" value="1"/>
</dbReference>
<dbReference type="Pfam" id="PF13638">
    <property type="entry name" value="PIN_4"/>
    <property type="match status" value="1"/>
</dbReference>
<dbReference type="InterPro" id="IPR052626">
    <property type="entry name" value="SWT1_Regulator"/>
</dbReference>
<dbReference type="GO" id="GO:0005634">
    <property type="term" value="C:nucleus"/>
    <property type="evidence" value="ECO:0007669"/>
    <property type="project" value="TreeGrafter"/>
</dbReference>
<dbReference type="Gene3D" id="3.40.50.1010">
    <property type="entry name" value="5'-nuclease"/>
    <property type="match status" value="1"/>
</dbReference>
<accession>A0AAW0NCT2</accession>
<feature type="region of interest" description="Disordered" evidence="1">
    <location>
        <begin position="1"/>
        <end position="101"/>
    </location>
</feature>
<dbReference type="InterPro" id="IPR002716">
    <property type="entry name" value="PIN_dom"/>
</dbReference>
<protein>
    <recommendedName>
        <fullName evidence="2">PIN domain-containing protein</fullName>
    </recommendedName>
</protein>
<feature type="compositionally biased region" description="Low complexity" evidence="1">
    <location>
        <begin position="26"/>
        <end position="39"/>
    </location>
</feature>
<keyword evidence="4" id="KW-1185">Reference proteome</keyword>
<name>A0AAW0NCT2_9GOBI</name>
<reference evidence="4" key="1">
    <citation type="submission" date="2024-04" db="EMBL/GenBank/DDBJ databases">
        <title>Salinicola lusitanus LLJ914,a marine bacterium isolated from the Okinawa Trough.</title>
        <authorList>
            <person name="Li J."/>
        </authorList>
    </citation>
    <scope>NUCLEOTIDE SEQUENCE [LARGE SCALE GENOMIC DNA]</scope>
</reference>
<dbReference type="EMBL" id="JBBPFD010000018">
    <property type="protein sequence ID" value="KAK7889289.1"/>
    <property type="molecule type" value="Genomic_DNA"/>
</dbReference>
<evidence type="ECO:0000313" key="3">
    <source>
        <dbReference type="EMBL" id="KAK7889289.1"/>
    </source>
</evidence>
<feature type="domain" description="PIN" evidence="2">
    <location>
        <begin position="199"/>
        <end position="261"/>
    </location>
</feature>
<feature type="compositionally biased region" description="Basic and acidic residues" evidence="1">
    <location>
        <begin position="1"/>
        <end position="14"/>
    </location>
</feature>
<dbReference type="Proteomes" id="UP001460270">
    <property type="component" value="Unassembled WGS sequence"/>
</dbReference>
<evidence type="ECO:0000259" key="2">
    <source>
        <dbReference type="Pfam" id="PF13638"/>
    </source>
</evidence>
<proteinExistence type="predicted"/>
<gene>
    <name evidence="3" type="ORF">WMY93_024849</name>
</gene>
<evidence type="ECO:0000256" key="1">
    <source>
        <dbReference type="SAM" id="MobiDB-lite"/>
    </source>
</evidence>
<sequence>MKSDHKDLKEHHVDPLSSKAPDVATLKKTTTTARSKTTTQVSPAEQRKTLKESNTPLPLLGVPSFKIPKKTTVPETTIKDNRSLPTQSDLKPSTLKPAPSIIKHSSNVSSTMTVFSKQNVLKDDPQPTPVDSFAPHIDPATWQDQMLVVEELHQARCEKLLEVDVMQSYGELTSMEIDPPEEAAIDTEGVQHPKPNVIIVMDTNILLGDLDYVKKIVSRGLKAVGLAVVLIPWVVLQELDSLKKRRGVSASVAHRVTPAISYI</sequence>
<comment type="caution">
    <text evidence="3">The sequence shown here is derived from an EMBL/GenBank/DDBJ whole genome shotgun (WGS) entry which is preliminary data.</text>
</comment>
<dbReference type="AlphaFoldDB" id="A0AAW0NCT2"/>
<dbReference type="PANTHER" id="PTHR16161:SF0">
    <property type="entry name" value="TRANSCRIPTIONAL PROTEIN SWT1"/>
    <property type="match status" value="1"/>
</dbReference>